<dbReference type="InterPro" id="IPR029044">
    <property type="entry name" value="Nucleotide-diphossugar_trans"/>
</dbReference>
<dbReference type="Pfam" id="PF00535">
    <property type="entry name" value="Glycos_transf_2"/>
    <property type="match status" value="1"/>
</dbReference>
<feature type="domain" description="Glycosyltransferase 2-like" evidence="2">
    <location>
        <begin position="16"/>
        <end position="107"/>
    </location>
</feature>
<dbReference type="PANTHER" id="PTHR43630">
    <property type="entry name" value="POLY-BETA-1,6-N-ACETYL-D-GLUCOSAMINE SYNTHASE"/>
    <property type="match status" value="1"/>
</dbReference>
<dbReference type="RefSeq" id="WP_128360278.1">
    <property type="nucleotide sequence ID" value="NZ_CP053840.1"/>
</dbReference>
<evidence type="ECO:0000313" key="3">
    <source>
        <dbReference type="EMBL" id="QKF66488.1"/>
    </source>
</evidence>
<evidence type="ECO:0000259" key="2">
    <source>
        <dbReference type="Pfam" id="PF00535"/>
    </source>
</evidence>
<dbReference type="Proteomes" id="UP000503482">
    <property type="component" value="Chromosome"/>
</dbReference>
<evidence type="ECO:0000313" key="4">
    <source>
        <dbReference type="Proteomes" id="UP000503482"/>
    </source>
</evidence>
<protein>
    <submittedName>
        <fullName evidence="3">Glycosyltransferase, family 2</fullName>
    </submittedName>
</protein>
<dbReference type="InterPro" id="IPR001173">
    <property type="entry name" value="Glyco_trans_2-like"/>
</dbReference>
<dbReference type="PANTHER" id="PTHR43630:SF2">
    <property type="entry name" value="GLYCOSYLTRANSFERASE"/>
    <property type="match status" value="1"/>
</dbReference>
<gene>
    <name evidence="3" type="ORF">AVENP_0929</name>
</gene>
<name>A0AAE7E2T3_9BACT</name>
<proteinExistence type="inferred from homology"/>
<keyword evidence="4" id="KW-1185">Reference proteome</keyword>
<dbReference type="AlphaFoldDB" id="A0AAE7E2T3"/>
<comment type="similarity">
    <text evidence="1">Belongs to the glycosyltransferase 2 family. WaaE/KdtX subfamily.</text>
</comment>
<dbReference type="SUPFAM" id="SSF53448">
    <property type="entry name" value="Nucleotide-diphospho-sugar transferases"/>
    <property type="match status" value="1"/>
</dbReference>
<dbReference type="Gene3D" id="3.90.550.10">
    <property type="entry name" value="Spore Coat Polysaccharide Biosynthesis Protein SpsA, Chain A"/>
    <property type="match status" value="1"/>
</dbReference>
<evidence type="ECO:0000256" key="1">
    <source>
        <dbReference type="ARBA" id="ARBA00038494"/>
    </source>
</evidence>
<sequence>MIKKIIRKWLKPNGISVLLAAQNEEKTIRLCVESFLEFGDEIIIVTNGSTDNTREICKELVKECPDKVQFYDKPDLPDLYYNRAYALTKAKYRWIAKFDADFIAYNDEDADLSISHLRKRILNTIPFWLISFRIKLVNIYKTIRQCGIDKRERKMGDNKKKEGHYVPPIYTEMDKIFLNTPLLKFKRMGRTEHIPYTRLYLKYKTSNPSFFHLTLKSEENLFYRSERTNWREKGDFETYPTLEDYILNYVLPQKYKTTKHEAIKKYSKNHVEPYLMKYDEDRNYPYPERIKKEMDSGYFN</sequence>
<dbReference type="EMBL" id="CP053840">
    <property type="protein sequence ID" value="QKF66488.1"/>
    <property type="molecule type" value="Genomic_DNA"/>
</dbReference>
<reference evidence="3 4" key="1">
    <citation type="submission" date="2020-05" db="EMBL/GenBank/DDBJ databases">
        <title>Complete genome sequencing of Campylobacter and Arcobacter type strains.</title>
        <authorList>
            <person name="Miller W.G."/>
            <person name="Yee E."/>
        </authorList>
    </citation>
    <scope>NUCLEOTIDE SEQUENCE [LARGE SCALE GENOMIC DNA]</scope>
    <source>
        <strain evidence="3 4">LMG 26156</strain>
    </source>
</reference>
<dbReference type="KEGG" id="avp:AVENP_0929"/>
<accession>A0AAE7E2T3</accession>
<organism evidence="3 4">
    <name type="scientific">Arcobacter venerupis</name>
    <dbReference type="NCBI Taxonomy" id="1054033"/>
    <lineage>
        <taxon>Bacteria</taxon>
        <taxon>Pseudomonadati</taxon>
        <taxon>Campylobacterota</taxon>
        <taxon>Epsilonproteobacteria</taxon>
        <taxon>Campylobacterales</taxon>
        <taxon>Arcobacteraceae</taxon>
        <taxon>Arcobacter</taxon>
    </lineage>
</organism>